<keyword evidence="2" id="KW-0808">Transferase</keyword>
<evidence type="ECO:0000256" key="8">
    <source>
        <dbReference type="ARBA" id="ARBA00022918"/>
    </source>
</evidence>
<dbReference type="InterPro" id="IPR010661">
    <property type="entry name" value="RVT_thumb"/>
</dbReference>
<dbReference type="InterPro" id="IPR036397">
    <property type="entry name" value="RNaseH_sf"/>
</dbReference>
<dbReference type="PANTHER" id="PTHR41694:SF3">
    <property type="entry name" value="RNA-DIRECTED DNA POLYMERASE-RELATED"/>
    <property type="match status" value="1"/>
</dbReference>
<feature type="domain" description="Integrase-type" evidence="11">
    <location>
        <begin position="431"/>
        <end position="472"/>
    </location>
</feature>
<evidence type="ECO:0000256" key="2">
    <source>
        <dbReference type="ARBA" id="ARBA00022679"/>
    </source>
</evidence>
<evidence type="ECO:0000256" key="5">
    <source>
        <dbReference type="ARBA" id="ARBA00022723"/>
    </source>
</evidence>
<keyword evidence="16" id="KW-1185">Reference proteome</keyword>
<keyword evidence="9" id="KW-0238">DNA-binding</keyword>
<evidence type="ECO:0000259" key="14">
    <source>
        <dbReference type="PROSITE" id="PS50994"/>
    </source>
</evidence>
<accession>A0A7K5BIW2</accession>
<keyword evidence="7" id="KW-0378">Hydrolase</keyword>
<evidence type="ECO:0000256" key="6">
    <source>
        <dbReference type="ARBA" id="ARBA00022759"/>
    </source>
</evidence>
<proteinExistence type="inferred from homology"/>
<dbReference type="PROSITE" id="PS50876">
    <property type="entry name" value="ZF_INTEGRASE"/>
    <property type="match status" value="1"/>
</dbReference>
<dbReference type="PANTHER" id="PTHR41694">
    <property type="entry name" value="ENDOGENOUS RETROVIRUS GROUP K MEMBER POL PROTEIN"/>
    <property type="match status" value="1"/>
</dbReference>
<feature type="non-terminal residue" evidence="15">
    <location>
        <position position="602"/>
    </location>
</feature>
<keyword evidence="10" id="KW-0863">Zinc-finger</keyword>
<sequence>YQWTVLPQGMRNSPTICQNVIAQLLLAVRRSFPEVIIYHYMDDILLAAEKDDILVSVKNSTLQILENQGFEISPEKVQVTSPWRYLGWKISEKTIAPQRVSLSIDVKTLNDLQSLLGSINWVRPNLGLSTDDLKPLFVLLKGDPDLTSPRSLTPPAYEALQLVQNRLASPTITRRWPDLPPVMVILRGKTQPFALLGQISSDNMVFNLWEYVFLPHNFSQTITSLSDMFEIVYVIFLPLTNLALGNLLRCSVLFQTAVADYVGVFSVHLPRVPLLQFLSSVQLYPDPFLSSSPLPGARTVFTDGSGRTRKAVVCWRSGTEWESDIHEVSGSPQVAELSAICRAFQLFPEPLNIVSDSLYVVGVVQRIERAYLKDISNETLACLFRTLLDEINSRKNKFFICHTRSHTHLPGPVSEGNSMADLLVSTIVLPNCAEQARLSHDFFHQGAKALRKSFGITHSQARAIVSACGECQQVTPLMPGGVNPRGLKPQQVWQMDVTHIPSFGKLKFVHVSIDTFSGLIVATAHSGEKDRDVKRHLSRAFAMMGIPEKIKTDNGPAYTSASFKDFLNMWGIEHVTGIPHSPTGHAIVERAHQSLKNMLEKQ</sequence>
<evidence type="ECO:0000256" key="7">
    <source>
        <dbReference type="ARBA" id="ARBA00022801"/>
    </source>
</evidence>
<dbReference type="SUPFAM" id="SSF46919">
    <property type="entry name" value="N-terminal Zn binding domain of HIV integrase"/>
    <property type="match status" value="1"/>
</dbReference>
<dbReference type="InterPro" id="IPR043128">
    <property type="entry name" value="Rev_trsase/Diguanyl_cyclase"/>
</dbReference>
<feature type="non-terminal residue" evidence="15">
    <location>
        <position position="1"/>
    </location>
</feature>
<dbReference type="PROSITE" id="PS50878">
    <property type="entry name" value="RT_POL"/>
    <property type="match status" value="1"/>
</dbReference>
<dbReference type="Pfam" id="PF06817">
    <property type="entry name" value="RVT_thumb"/>
    <property type="match status" value="1"/>
</dbReference>
<dbReference type="EMBL" id="VYZD01004290">
    <property type="protein sequence ID" value="NWR95966.1"/>
    <property type="molecule type" value="Genomic_DNA"/>
</dbReference>
<evidence type="ECO:0000259" key="13">
    <source>
        <dbReference type="PROSITE" id="PS50879"/>
    </source>
</evidence>
<evidence type="ECO:0000313" key="15">
    <source>
        <dbReference type="EMBL" id="NWR95966.1"/>
    </source>
</evidence>
<evidence type="ECO:0000259" key="12">
    <source>
        <dbReference type="PROSITE" id="PS50878"/>
    </source>
</evidence>
<dbReference type="GO" id="GO:0003677">
    <property type="term" value="F:DNA binding"/>
    <property type="evidence" value="ECO:0007669"/>
    <property type="project" value="UniProtKB-KW"/>
</dbReference>
<name>A0A7K5BIW2_9FURN</name>
<keyword evidence="3" id="KW-0548">Nucleotidyltransferase</keyword>
<keyword evidence="5" id="KW-0479">Metal-binding</keyword>
<dbReference type="GO" id="GO:0035613">
    <property type="term" value="F:RNA stem-loop binding"/>
    <property type="evidence" value="ECO:0007669"/>
    <property type="project" value="TreeGrafter"/>
</dbReference>
<dbReference type="SUPFAM" id="SSF56672">
    <property type="entry name" value="DNA/RNA polymerases"/>
    <property type="match status" value="1"/>
</dbReference>
<dbReference type="PROSITE" id="PS50879">
    <property type="entry name" value="RNASE_H_1"/>
    <property type="match status" value="1"/>
</dbReference>
<dbReference type="Gene3D" id="3.30.70.270">
    <property type="match status" value="2"/>
</dbReference>
<dbReference type="InterPro" id="IPR012337">
    <property type="entry name" value="RNaseH-like_sf"/>
</dbReference>
<protein>
    <submittedName>
        <fullName evidence="15">PO113 protein</fullName>
    </submittedName>
</protein>
<feature type="domain" description="Integrase catalytic" evidence="14">
    <location>
        <begin position="485"/>
        <end position="602"/>
    </location>
</feature>
<evidence type="ECO:0000256" key="1">
    <source>
        <dbReference type="ARBA" id="ARBA00010879"/>
    </source>
</evidence>
<dbReference type="SUPFAM" id="SSF53098">
    <property type="entry name" value="Ribonuclease H-like"/>
    <property type="match status" value="1"/>
</dbReference>
<dbReference type="InterPro" id="IPR002156">
    <property type="entry name" value="RNaseH_domain"/>
</dbReference>
<dbReference type="GO" id="GO:0003964">
    <property type="term" value="F:RNA-directed DNA polymerase activity"/>
    <property type="evidence" value="ECO:0007669"/>
    <property type="project" value="UniProtKB-KW"/>
</dbReference>
<dbReference type="Pfam" id="PF00078">
    <property type="entry name" value="RVT_1"/>
    <property type="match status" value="1"/>
</dbReference>
<dbReference type="Pfam" id="PF02022">
    <property type="entry name" value="Integrase_Zn"/>
    <property type="match status" value="1"/>
</dbReference>
<keyword evidence="6" id="KW-0255">Endonuclease</keyword>
<dbReference type="Gene3D" id="3.30.420.10">
    <property type="entry name" value="Ribonuclease H-like superfamily/Ribonuclease H"/>
    <property type="match status" value="2"/>
</dbReference>
<evidence type="ECO:0000313" key="16">
    <source>
        <dbReference type="Proteomes" id="UP000529852"/>
    </source>
</evidence>
<dbReference type="GO" id="GO:0008270">
    <property type="term" value="F:zinc ion binding"/>
    <property type="evidence" value="ECO:0007669"/>
    <property type="project" value="UniProtKB-KW"/>
</dbReference>
<evidence type="ECO:0000259" key="11">
    <source>
        <dbReference type="PROSITE" id="PS50876"/>
    </source>
</evidence>
<keyword evidence="4" id="KW-0540">Nuclease</keyword>
<dbReference type="AlphaFoldDB" id="A0A7K5BIW2"/>
<dbReference type="InterPro" id="IPR043502">
    <property type="entry name" value="DNA/RNA_pol_sf"/>
</dbReference>
<dbReference type="Pfam" id="PF00665">
    <property type="entry name" value="rve"/>
    <property type="match status" value="1"/>
</dbReference>
<dbReference type="GO" id="GO:0004523">
    <property type="term" value="F:RNA-DNA hybrid ribonuclease activity"/>
    <property type="evidence" value="ECO:0007669"/>
    <property type="project" value="InterPro"/>
</dbReference>
<dbReference type="InterPro" id="IPR003308">
    <property type="entry name" value="Integrase_Zn-bd_dom_N"/>
</dbReference>
<evidence type="ECO:0000256" key="4">
    <source>
        <dbReference type="ARBA" id="ARBA00022722"/>
    </source>
</evidence>
<dbReference type="InterPro" id="IPR017856">
    <property type="entry name" value="Integrase-like_N"/>
</dbReference>
<organism evidence="15 16">
    <name type="scientific">Furnarius figulus</name>
    <dbReference type="NCBI Taxonomy" id="463165"/>
    <lineage>
        <taxon>Eukaryota</taxon>
        <taxon>Metazoa</taxon>
        <taxon>Chordata</taxon>
        <taxon>Craniata</taxon>
        <taxon>Vertebrata</taxon>
        <taxon>Euteleostomi</taxon>
        <taxon>Archelosauria</taxon>
        <taxon>Archosauria</taxon>
        <taxon>Dinosauria</taxon>
        <taxon>Saurischia</taxon>
        <taxon>Theropoda</taxon>
        <taxon>Coelurosauria</taxon>
        <taxon>Aves</taxon>
        <taxon>Neognathae</taxon>
        <taxon>Neoaves</taxon>
        <taxon>Telluraves</taxon>
        <taxon>Australaves</taxon>
        <taxon>Passeriformes</taxon>
        <taxon>Furnariidae</taxon>
        <taxon>Furnarius</taxon>
    </lineage>
</organism>
<dbReference type="PROSITE" id="PS50994">
    <property type="entry name" value="INTEGRASE"/>
    <property type="match status" value="1"/>
</dbReference>
<dbReference type="GO" id="GO:0015074">
    <property type="term" value="P:DNA integration"/>
    <property type="evidence" value="ECO:0007669"/>
    <property type="project" value="InterPro"/>
</dbReference>
<dbReference type="InterPro" id="IPR001584">
    <property type="entry name" value="Integrase_cat-core"/>
</dbReference>
<dbReference type="Gene3D" id="1.10.10.200">
    <property type="match status" value="1"/>
</dbReference>
<comment type="caution">
    <text evidence="15">The sequence shown here is derived from an EMBL/GenBank/DDBJ whole genome shotgun (WGS) entry which is preliminary data.</text>
</comment>
<keyword evidence="8" id="KW-0695">RNA-directed DNA polymerase</keyword>
<evidence type="ECO:0000256" key="3">
    <source>
        <dbReference type="ARBA" id="ARBA00022695"/>
    </source>
</evidence>
<keyword evidence="10" id="KW-0862">Zinc</keyword>
<comment type="similarity">
    <text evidence="1">Belongs to the beta type-B retroviral polymerase family. HERV class-II K(HML-2) pol subfamily.</text>
</comment>
<reference evidence="15 16" key="1">
    <citation type="submission" date="2019-09" db="EMBL/GenBank/DDBJ databases">
        <title>Bird 10,000 Genomes (B10K) Project - Family phase.</title>
        <authorList>
            <person name="Zhang G."/>
        </authorList>
    </citation>
    <scope>NUCLEOTIDE SEQUENCE [LARGE SCALE GENOMIC DNA]</scope>
    <source>
        <strain evidence="15">B10K-DU-003-06</strain>
    </source>
</reference>
<dbReference type="InterPro" id="IPR000477">
    <property type="entry name" value="RT_dom"/>
</dbReference>
<evidence type="ECO:0000256" key="10">
    <source>
        <dbReference type="PROSITE-ProRule" id="PRU00450"/>
    </source>
</evidence>
<gene>
    <name evidence="15" type="primary">Hervk_1</name>
    <name evidence="15" type="ORF">FURFIG_R07411</name>
</gene>
<dbReference type="Pfam" id="PF00075">
    <property type="entry name" value="RNase_H"/>
    <property type="match status" value="1"/>
</dbReference>
<feature type="domain" description="RNase H type-1" evidence="13">
    <location>
        <begin position="294"/>
        <end position="429"/>
    </location>
</feature>
<feature type="domain" description="Reverse transcriptase" evidence="12">
    <location>
        <begin position="1"/>
        <end position="90"/>
    </location>
</feature>
<dbReference type="Proteomes" id="UP000529852">
    <property type="component" value="Unassembled WGS sequence"/>
</dbReference>
<evidence type="ECO:0000256" key="9">
    <source>
        <dbReference type="ARBA" id="ARBA00023125"/>
    </source>
</evidence>